<dbReference type="AlphaFoldDB" id="A0AAD9ZU57"/>
<dbReference type="GO" id="GO:0004523">
    <property type="term" value="F:RNA-DNA hybrid ribonuclease activity"/>
    <property type="evidence" value="ECO:0007669"/>
    <property type="project" value="InterPro"/>
</dbReference>
<evidence type="ECO:0000313" key="3">
    <source>
        <dbReference type="Proteomes" id="UP001281410"/>
    </source>
</evidence>
<protein>
    <recommendedName>
        <fullName evidence="1">RNase H type-1 domain-containing protein</fullName>
    </recommendedName>
</protein>
<proteinExistence type="predicted"/>
<sequence>MWDILNIVEYYFSDVFCSSNPSQSQMEVVFNCVQPCLSLSKCAFLDPKFPLDEILWAIFDMSLSKAPSLDGLPGKGLFEAGSRWRIGSGDSVCIYKDQWLPRSSTFRVISPPTPGSAALVRGLKTHSGRWNEPLVHQAFISNDANEGRFLLCLSLITPLGDRWRKACIKLIQTAEIDVYNRRVRTGAIIRDSNGQVMASYAQTITASYNLQIAESVAILTGIFFARDAGL</sequence>
<feature type="domain" description="RNase H type-1" evidence="1">
    <location>
        <begin position="184"/>
        <end position="229"/>
    </location>
</feature>
<gene>
    <name evidence="2" type="ORF">Dsin_024282</name>
</gene>
<evidence type="ECO:0000313" key="2">
    <source>
        <dbReference type="EMBL" id="KAK3192972.1"/>
    </source>
</evidence>
<dbReference type="Proteomes" id="UP001281410">
    <property type="component" value="Unassembled WGS sequence"/>
</dbReference>
<dbReference type="EMBL" id="JANJYJ010000008">
    <property type="protein sequence ID" value="KAK3192972.1"/>
    <property type="molecule type" value="Genomic_DNA"/>
</dbReference>
<dbReference type="InterPro" id="IPR002156">
    <property type="entry name" value="RNaseH_domain"/>
</dbReference>
<reference evidence="2" key="1">
    <citation type="journal article" date="2023" name="Plant J.">
        <title>Genome sequences and population genomics provide insights into the demographic history, inbreeding, and mutation load of two 'living fossil' tree species of Dipteronia.</title>
        <authorList>
            <person name="Feng Y."/>
            <person name="Comes H.P."/>
            <person name="Chen J."/>
            <person name="Zhu S."/>
            <person name="Lu R."/>
            <person name="Zhang X."/>
            <person name="Li P."/>
            <person name="Qiu J."/>
            <person name="Olsen K.M."/>
            <person name="Qiu Y."/>
        </authorList>
    </citation>
    <scope>NUCLEOTIDE SEQUENCE</scope>
    <source>
        <strain evidence="2">NBL</strain>
    </source>
</reference>
<accession>A0AAD9ZU57</accession>
<evidence type="ECO:0000259" key="1">
    <source>
        <dbReference type="Pfam" id="PF13456"/>
    </source>
</evidence>
<dbReference type="Pfam" id="PF13456">
    <property type="entry name" value="RVT_3"/>
    <property type="match status" value="1"/>
</dbReference>
<keyword evidence="3" id="KW-1185">Reference proteome</keyword>
<comment type="caution">
    <text evidence="2">The sequence shown here is derived from an EMBL/GenBank/DDBJ whole genome shotgun (WGS) entry which is preliminary data.</text>
</comment>
<organism evidence="2 3">
    <name type="scientific">Dipteronia sinensis</name>
    <dbReference type="NCBI Taxonomy" id="43782"/>
    <lineage>
        <taxon>Eukaryota</taxon>
        <taxon>Viridiplantae</taxon>
        <taxon>Streptophyta</taxon>
        <taxon>Embryophyta</taxon>
        <taxon>Tracheophyta</taxon>
        <taxon>Spermatophyta</taxon>
        <taxon>Magnoliopsida</taxon>
        <taxon>eudicotyledons</taxon>
        <taxon>Gunneridae</taxon>
        <taxon>Pentapetalae</taxon>
        <taxon>rosids</taxon>
        <taxon>malvids</taxon>
        <taxon>Sapindales</taxon>
        <taxon>Sapindaceae</taxon>
        <taxon>Hippocastanoideae</taxon>
        <taxon>Acereae</taxon>
        <taxon>Dipteronia</taxon>
    </lineage>
</organism>
<name>A0AAD9ZU57_9ROSI</name>
<dbReference type="GO" id="GO:0003676">
    <property type="term" value="F:nucleic acid binding"/>
    <property type="evidence" value="ECO:0007669"/>
    <property type="project" value="InterPro"/>
</dbReference>